<dbReference type="InterPro" id="IPR053134">
    <property type="entry name" value="RNA-dir_DNA_polymerase"/>
</dbReference>
<dbReference type="CDD" id="cd01647">
    <property type="entry name" value="RT_LTR"/>
    <property type="match status" value="1"/>
</dbReference>
<dbReference type="Gene3D" id="3.30.70.270">
    <property type="match status" value="1"/>
</dbReference>
<dbReference type="FunFam" id="3.10.10.10:FF:000007">
    <property type="entry name" value="Retrovirus-related Pol polyprotein from transposon 17.6-like Protein"/>
    <property type="match status" value="1"/>
</dbReference>
<protein>
    <recommendedName>
        <fullName evidence="8">Reverse transcriptase domain-containing protein</fullName>
    </recommendedName>
</protein>
<gene>
    <name evidence="9" type="ORF">UXM345_LOCUS35777</name>
</gene>
<dbReference type="GO" id="GO:0008233">
    <property type="term" value="F:peptidase activity"/>
    <property type="evidence" value="ECO:0007669"/>
    <property type="project" value="UniProtKB-KW"/>
</dbReference>
<keyword evidence="7" id="KW-0695">RNA-directed DNA polymerase</keyword>
<evidence type="ECO:0000256" key="3">
    <source>
        <dbReference type="ARBA" id="ARBA00022695"/>
    </source>
</evidence>
<accession>A0A820KVQ0</accession>
<keyword evidence="3" id="KW-0548">Nucleotidyltransferase</keyword>
<evidence type="ECO:0000256" key="1">
    <source>
        <dbReference type="ARBA" id="ARBA00022670"/>
    </source>
</evidence>
<evidence type="ECO:0000256" key="4">
    <source>
        <dbReference type="ARBA" id="ARBA00022722"/>
    </source>
</evidence>
<dbReference type="SUPFAM" id="SSF56672">
    <property type="entry name" value="DNA/RNA polymerases"/>
    <property type="match status" value="1"/>
</dbReference>
<dbReference type="AlphaFoldDB" id="A0A820KVQ0"/>
<dbReference type="InterPro" id="IPR043128">
    <property type="entry name" value="Rev_trsase/Diguanyl_cyclase"/>
</dbReference>
<dbReference type="InterPro" id="IPR043502">
    <property type="entry name" value="DNA/RNA_pol_sf"/>
</dbReference>
<proteinExistence type="predicted"/>
<evidence type="ECO:0000256" key="5">
    <source>
        <dbReference type="ARBA" id="ARBA00022759"/>
    </source>
</evidence>
<comment type="caution">
    <text evidence="9">The sequence shown here is derived from an EMBL/GenBank/DDBJ whole genome shotgun (WGS) entry which is preliminary data.</text>
</comment>
<dbReference type="Proteomes" id="UP000663842">
    <property type="component" value="Unassembled WGS sequence"/>
</dbReference>
<feature type="non-terminal residue" evidence="9">
    <location>
        <position position="1"/>
    </location>
</feature>
<keyword evidence="6" id="KW-0378">Hydrolase</keyword>
<dbReference type="GO" id="GO:0004519">
    <property type="term" value="F:endonuclease activity"/>
    <property type="evidence" value="ECO:0007669"/>
    <property type="project" value="UniProtKB-KW"/>
</dbReference>
<dbReference type="InterPro" id="IPR000477">
    <property type="entry name" value="RT_dom"/>
</dbReference>
<dbReference type="GO" id="GO:0006508">
    <property type="term" value="P:proteolysis"/>
    <property type="evidence" value="ECO:0007669"/>
    <property type="project" value="UniProtKB-KW"/>
</dbReference>
<reference evidence="9" key="1">
    <citation type="submission" date="2021-02" db="EMBL/GenBank/DDBJ databases">
        <authorList>
            <person name="Nowell W R."/>
        </authorList>
    </citation>
    <scope>NUCLEOTIDE SEQUENCE</scope>
</reference>
<evidence type="ECO:0000256" key="6">
    <source>
        <dbReference type="ARBA" id="ARBA00022801"/>
    </source>
</evidence>
<evidence type="ECO:0000313" key="10">
    <source>
        <dbReference type="Proteomes" id="UP000663842"/>
    </source>
</evidence>
<dbReference type="Pfam" id="PF00078">
    <property type="entry name" value="RVT_1"/>
    <property type="match status" value="1"/>
</dbReference>
<keyword evidence="5" id="KW-0255">Endonuclease</keyword>
<evidence type="ECO:0000259" key="8">
    <source>
        <dbReference type="PROSITE" id="PS50878"/>
    </source>
</evidence>
<dbReference type="EMBL" id="CAJOBF010015250">
    <property type="protein sequence ID" value="CAF4346290.1"/>
    <property type="molecule type" value="Genomic_DNA"/>
</dbReference>
<sequence length="210" mass="23811">EVEKLLHDNVIRGSTSPWASPVILKKKPDGTYRFIVDFRRLNAVTKKDAYPQPTTEELLNRLAGHRFLTKLDLKSGYFQIPISEVDKEKTAFVTQDGLYEFNVLAQGLMNAPLTFQRVMNNLIATGRWNYVVAYLNDILIFSDSIKEHKKHVTEVLSILQKARFTVSPFKCIIAVEKVEFLSHIITVAGIEPSPDKIQAILDIPSPKTLT</sequence>
<dbReference type="GO" id="GO:0003964">
    <property type="term" value="F:RNA-directed DNA polymerase activity"/>
    <property type="evidence" value="ECO:0007669"/>
    <property type="project" value="UniProtKB-KW"/>
</dbReference>
<dbReference type="PANTHER" id="PTHR24559:SF454">
    <property type="entry name" value="RIBONUCLEASE H"/>
    <property type="match status" value="1"/>
</dbReference>
<feature type="domain" description="Reverse transcriptase" evidence="8">
    <location>
        <begin position="6"/>
        <end position="185"/>
    </location>
</feature>
<dbReference type="PANTHER" id="PTHR24559">
    <property type="entry name" value="TRANSPOSON TY3-I GAG-POL POLYPROTEIN"/>
    <property type="match status" value="1"/>
</dbReference>
<organism evidence="9 10">
    <name type="scientific">Rotaria magnacalcarata</name>
    <dbReference type="NCBI Taxonomy" id="392030"/>
    <lineage>
        <taxon>Eukaryota</taxon>
        <taxon>Metazoa</taxon>
        <taxon>Spiralia</taxon>
        <taxon>Gnathifera</taxon>
        <taxon>Rotifera</taxon>
        <taxon>Eurotatoria</taxon>
        <taxon>Bdelloidea</taxon>
        <taxon>Philodinida</taxon>
        <taxon>Philodinidae</taxon>
        <taxon>Rotaria</taxon>
    </lineage>
</organism>
<evidence type="ECO:0000256" key="2">
    <source>
        <dbReference type="ARBA" id="ARBA00022679"/>
    </source>
</evidence>
<name>A0A820KVQ0_9BILA</name>
<evidence type="ECO:0000313" key="9">
    <source>
        <dbReference type="EMBL" id="CAF4346290.1"/>
    </source>
</evidence>
<keyword evidence="4" id="KW-0540">Nuclease</keyword>
<dbReference type="PROSITE" id="PS50878">
    <property type="entry name" value="RT_POL"/>
    <property type="match status" value="1"/>
</dbReference>
<evidence type="ECO:0000256" key="7">
    <source>
        <dbReference type="ARBA" id="ARBA00022918"/>
    </source>
</evidence>
<keyword evidence="1" id="KW-0645">Protease</keyword>
<dbReference type="Gene3D" id="3.10.10.10">
    <property type="entry name" value="HIV Type 1 Reverse Transcriptase, subunit A, domain 1"/>
    <property type="match status" value="1"/>
</dbReference>
<keyword evidence="2" id="KW-0808">Transferase</keyword>